<feature type="transmembrane region" description="Helical" evidence="1">
    <location>
        <begin position="319"/>
        <end position="341"/>
    </location>
</feature>
<dbReference type="RefSeq" id="WP_191813519.1">
    <property type="nucleotide sequence ID" value="NZ_JACSPV010000022.1"/>
</dbReference>
<feature type="transmembrane region" description="Helical" evidence="1">
    <location>
        <begin position="21"/>
        <end position="49"/>
    </location>
</feature>
<keyword evidence="1" id="KW-1133">Transmembrane helix</keyword>
<protein>
    <submittedName>
        <fullName evidence="2">ABC transporter permease</fullName>
    </submittedName>
</protein>
<evidence type="ECO:0000313" key="2">
    <source>
        <dbReference type="EMBL" id="MBD8006030.1"/>
    </source>
</evidence>
<feature type="transmembrane region" description="Helical" evidence="1">
    <location>
        <begin position="139"/>
        <end position="157"/>
    </location>
</feature>
<keyword evidence="1" id="KW-0812">Transmembrane</keyword>
<feature type="transmembrane region" description="Helical" evidence="1">
    <location>
        <begin position="362"/>
        <end position="385"/>
    </location>
</feature>
<organism evidence="2 3">
    <name type="scientific">Bacillus norwichensis</name>
    <dbReference type="NCBI Taxonomy" id="2762217"/>
    <lineage>
        <taxon>Bacteria</taxon>
        <taxon>Bacillati</taxon>
        <taxon>Bacillota</taxon>
        <taxon>Bacilli</taxon>
        <taxon>Bacillales</taxon>
        <taxon>Bacillaceae</taxon>
        <taxon>Bacillus</taxon>
    </lineage>
</organism>
<reference evidence="2 3" key="1">
    <citation type="submission" date="2020-08" db="EMBL/GenBank/DDBJ databases">
        <title>A Genomic Blueprint of the Chicken Gut Microbiome.</title>
        <authorList>
            <person name="Gilroy R."/>
            <person name="Ravi A."/>
            <person name="Getino M."/>
            <person name="Pursley I."/>
            <person name="Horton D.L."/>
            <person name="Alikhan N.-F."/>
            <person name="Baker D."/>
            <person name="Gharbi K."/>
            <person name="Hall N."/>
            <person name="Watson M."/>
            <person name="Adriaenssens E.M."/>
            <person name="Foster-Nyarko E."/>
            <person name="Jarju S."/>
            <person name="Secka A."/>
            <person name="Antonio M."/>
            <person name="Oren A."/>
            <person name="Chaudhuri R."/>
            <person name="La Ragione R.M."/>
            <person name="Hildebrand F."/>
            <person name="Pallen M.J."/>
        </authorList>
    </citation>
    <scope>NUCLEOTIDE SEQUENCE [LARGE SCALE GENOMIC DNA]</scope>
    <source>
        <strain evidence="2 3">Sa1BUA2</strain>
    </source>
</reference>
<feature type="transmembrane region" description="Helical" evidence="1">
    <location>
        <begin position="169"/>
        <end position="187"/>
    </location>
</feature>
<feature type="transmembrane region" description="Helical" evidence="1">
    <location>
        <begin position="294"/>
        <end position="313"/>
    </location>
</feature>
<proteinExistence type="predicted"/>
<gene>
    <name evidence="2" type="ORF">H9631_13175</name>
</gene>
<dbReference type="Proteomes" id="UP000648182">
    <property type="component" value="Unassembled WGS sequence"/>
</dbReference>
<dbReference type="InterPro" id="IPR010288">
    <property type="entry name" value="EcsB_ABC"/>
</dbReference>
<dbReference type="Pfam" id="PF05975">
    <property type="entry name" value="EcsB"/>
    <property type="match status" value="1"/>
</dbReference>
<evidence type="ECO:0000313" key="3">
    <source>
        <dbReference type="Proteomes" id="UP000648182"/>
    </source>
</evidence>
<keyword evidence="3" id="KW-1185">Reference proteome</keyword>
<accession>A0ABR8VMN3</accession>
<dbReference type="EMBL" id="JACSPV010000022">
    <property type="protein sequence ID" value="MBD8006030.1"/>
    <property type="molecule type" value="Genomic_DNA"/>
</dbReference>
<sequence length="392" mass="45484">MNSNQLLFHRIRENWKYKYKIIKTIIDWTILIYIVVPAAVITIFVYRSWWIAPPFWIASVPFSLLFAVFFFLLWGGNFKTYIREADIIFLRKNEKLMLGMKRGGIIISYLTEVLSAVFLAVLISPLWIIHYELSLKELVLFFGIWVSLRWLVMAVNGQLNVHLKGWRNLIRSIPVVVGAGSIWWLSYKALQSGGLLLVFMIIILNGIASMLLLKKRFTTIHTFEQDLSIDEKDKSKYTEMIFGLSMDIEKLPKPKPVRKSPRLYSKSNRIFKTRSPRNGFLELFIKATTRDMEYVRGYFQVLGITVAAIIFLPPLWLKITLAAVGVLFLTVWIGSVWHKLIGSHPFTKKYSGDEGYIKGKQIVTAVLLIPFVIICLLNVWILPWIHSFLPFF</sequence>
<keyword evidence="1" id="KW-0472">Membrane</keyword>
<feature type="transmembrane region" description="Helical" evidence="1">
    <location>
        <begin position="55"/>
        <end position="74"/>
    </location>
</feature>
<name>A0ABR8VMN3_9BACI</name>
<comment type="caution">
    <text evidence="2">The sequence shown here is derived from an EMBL/GenBank/DDBJ whole genome shotgun (WGS) entry which is preliminary data.</text>
</comment>
<feature type="transmembrane region" description="Helical" evidence="1">
    <location>
        <begin position="193"/>
        <end position="213"/>
    </location>
</feature>
<feature type="transmembrane region" description="Helical" evidence="1">
    <location>
        <begin position="105"/>
        <end position="127"/>
    </location>
</feature>
<evidence type="ECO:0000256" key="1">
    <source>
        <dbReference type="SAM" id="Phobius"/>
    </source>
</evidence>